<dbReference type="EMBL" id="JAAIJQ010000095">
    <property type="protein sequence ID" value="NEV64524.1"/>
    <property type="molecule type" value="Genomic_DNA"/>
</dbReference>
<dbReference type="Proteomes" id="UP000483379">
    <property type="component" value="Unassembled WGS sequence"/>
</dbReference>
<protein>
    <submittedName>
        <fullName evidence="1">DUF5063 domain-containing protein</fullName>
    </submittedName>
</protein>
<comment type="caution">
    <text evidence="1">The sequence shown here is derived from an EMBL/GenBank/DDBJ whole genome shotgun (WGS) entry which is preliminary data.</text>
</comment>
<dbReference type="InterPro" id="IPR038312">
    <property type="entry name" value="DUF5063_sf"/>
</dbReference>
<name>A0A6M0K5K2_9GAMM</name>
<dbReference type="Gene3D" id="1.20.120.1550">
    <property type="entry name" value="Protein of unknown function DUF5063"/>
    <property type="match status" value="1"/>
</dbReference>
<sequence length="170" mass="18857">MDAMTNPGRAAELGASSEIASLARRYCSLIGKAADEADPWLREVADLLPRLHAAIASVEADHASVDHSDPVDLDARFELFSALRRLLGERDSYWLEFDTATEGMGDMTGSLADDLTDIYCELKQGLRLFELAPEYALAAWVSGYEQHWGQHLIDAERHLVTLRAQARLDL</sequence>
<keyword evidence="2" id="KW-1185">Reference proteome</keyword>
<accession>A0A6M0K5K2</accession>
<gene>
    <name evidence="1" type="ORF">G3446_22075</name>
</gene>
<evidence type="ECO:0000313" key="1">
    <source>
        <dbReference type="EMBL" id="NEV64524.1"/>
    </source>
</evidence>
<evidence type="ECO:0000313" key="2">
    <source>
        <dbReference type="Proteomes" id="UP000483379"/>
    </source>
</evidence>
<dbReference type="AlphaFoldDB" id="A0A6M0K5K2"/>
<dbReference type="Pfam" id="PF16702">
    <property type="entry name" value="DUF5063"/>
    <property type="match status" value="1"/>
</dbReference>
<reference evidence="1 2" key="1">
    <citation type="submission" date="2020-02" db="EMBL/GenBank/DDBJ databases">
        <title>Genome sequences of Thiorhodococcus mannitoliphagus and Thiorhodococcus minor, purple sulfur photosynthetic bacteria in the gammaproteobacterial family, Chromatiaceae.</title>
        <authorList>
            <person name="Aviles F.A."/>
            <person name="Meyer T.E."/>
            <person name="Kyndt J.A."/>
        </authorList>
    </citation>
    <scope>NUCLEOTIDE SEQUENCE [LARGE SCALE GENOMIC DNA]</scope>
    <source>
        <strain evidence="1 2">DSM 11518</strain>
    </source>
</reference>
<organism evidence="1 2">
    <name type="scientific">Thiorhodococcus minor</name>
    <dbReference type="NCBI Taxonomy" id="57489"/>
    <lineage>
        <taxon>Bacteria</taxon>
        <taxon>Pseudomonadati</taxon>
        <taxon>Pseudomonadota</taxon>
        <taxon>Gammaproteobacteria</taxon>
        <taxon>Chromatiales</taxon>
        <taxon>Chromatiaceae</taxon>
        <taxon>Thiorhodococcus</taxon>
    </lineage>
</organism>
<dbReference type="InterPro" id="IPR032025">
    <property type="entry name" value="DUF5063"/>
</dbReference>
<proteinExistence type="predicted"/>